<evidence type="ECO:0000313" key="7">
    <source>
        <dbReference type="RefSeq" id="XP_014670816.1"/>
    </source>
</evidence>
<dbReference type="InterPro" id="IPR036882">
    <property type="entry name" value="Alba-like_dom_sf"/>
</dbReference>
<evidence type="ECO:0000256" key="3">
    <source>
        <dbReference type="ARBA" id="ARBA00023242"/>
    </source>
</evidence>
<dbReference type="RefSeq" id="XP_014670817.1">
    <property type="nucleotide sequence ID" value="XM_014815331.1"/>
</dbReference>
<comment type="subcellular location">
    <subcellularLocation>
        <location evidence="1">Nucleus</location>
    </subcellularLocation>
</comment>
<evidence type="ECO:0000313" key="5">
    <source>
        <dbReference type="Proteomes" id="UP000695022"/>
    </source>
</evidence>
<sequence>MENYTKGETVEEVQPLPFAVAAGTVVMRVKPGSRVGGIVGHATTALKPDAARHVAFVGTGAAVAKTISCVEIVKRRAKNLHQVARAGYACVDEYWEPRRAGEGLERLKVTRRVPSLAVLLSKDAPATGDPSHQAPGSFDEFWREEVVREKQQAAGKKKKKVPLHAAACGSLQEGVEASTNRKRAAKLAKKFKAKKEKEAAS</sequence>
<organism evidence="5 7">
    <name type="scientific">Priapulus caudatus</name>
    <name type="common">Priapulid worm</name>
    <dbReference type="NCBI Taxonomy" id="37621"/>
    <lineage>
        <taxon>Eukaryota</taxon>
        <taxon>Metazoa</taxon>
        <taxon>Ecdysozoa</taxon>
        <taxon>Scalidophora</taxon>
        <taxon>Priapulida</taxon>
        <taxon>Priapulimorpha</taxon>
        <taxon>Priapulimorphida</taxon>
        <taxon>Priapulidae</taxon>
        <taxon>Priapulus</taxon>
    </lineage>
</organism>
<dbReference type="RefSeq" id="XP_014670815.1">
    <property type="nucleotide sequence ID" value="XM_014815329.1"/>
</dbReference>
<evidence type="ECO:0000256" key="1">
    <source>
        <dbReference type="ARBA" id="ARBA00004123"/>
    </source>
</evidence>
<reference evidence="6 7" key="1">
    <citation type="submission" date="2025-05" db="UniProtKB">
        <authorList>
            <consortium name="RefSeq"/>
        </authorList>
    </citation>
    <scope>IDENTIFICATION</scope>
</reference>
<evidence type="ECO:0000256" key="2">
    <source>
        <dbReference type="ARBA" id="ARBA00008018"/>
    </source>
</evidence>
<protein>
    <submittedName>
        <fullName evidence="6 7">Ribonuclease P protein subunit p25-like protein</fullName>
    </submittedName>
</protein>
<gene>
    <name evidence="6 7 8" type="primary">LOC106811628</name>
</gene>
<dbReference type="Pfam" id="PF01918">
    <property type="entry name" value="Alba"/>
    <property type="match status" value="1"/>
</dbReference>
<keyword evidence="5" id="KW-1185">Reference proteome</keyword>
<evidence type="ECO:0000313" key="6">
    <source>
        <dbReference type="RefSeq" id="XP_014670815.1"/>
    </source>
</evidence>
<dbReference type="RefSeq" id="XP_014670816.1">
    <property type="nucleotide sequence ID" value="XM_014815330.1"/>
</dbReference>
<accession>A0ABM1EF45</accession>
<evidence type="ECO:0000313" key="8">
    <source>
        <dbReference type="RefSeq" id="XP_014670817.1"/>
    </source>
</evidence>
<dbReference type="Gene3D" id="3.30.110.20">
    <property type="entry name" value="Alba-like domain"/>
    <property type="match status" value="1"/>
</dbReference>
<dbReference type="InterPro" id="IPR002775">
    <property type="entry name" value="DNA/RNA-bd_Alba-like"/>
</dbReference>
<name>A0ABM1EF45_PRICU</name>
<feature type="domain" description="DNA/RNA-binding protein Alba-like" evidence="4">
    <location>
        <begin position="26"/>
        <end position="85"/>
    </location>
</feature>
<evidence type="ECO:0000259" key="4">
    <source>
        <dbReference type="Pfam" id="PF01918"/>
    </source>
</evidence>
<dbReference type="PANTHER" id="PTHR13516:SF4">
    <property type="entry name" value="FI09323P"/>
    <property type="match status" value="1"/>
</dbReference>
<dbReference type="Proteomes" id="UP000695022">
    <property type="component" value="Unplaced"/>
</dbReference>
<dbReference type="PANTHER" id="PTHR13516">
    <property type="entry name" value="RIBONUCLEASE P SUBUNIT P25"/>
    <property type="match status" value="1"/>
</dbReference>
<proteinExistence type="inferred from homology"/>
<dbReference type="SUPFAM" id="SSF82704">
    <property type="entry name" value="AlbA-like"/>
    <property type="match status" value="1"/>
</dbReference>
<keyword evidence="3" id="KW-0539">Nucleus</keyword>
<dbReference type="InterPro" id="IPR051958">
    <property type="entry name" value="Alba-like_NAB"/>
</dbReference>
<dbReference type="GeneID" id="106811628"/>
<comment type="similarity">
    <text evidence="2">Belongs to the histone-like Alba family.</text>
</comment>